<proteinExistence type="predicted"/>
<protein>
    <submittedName>
        <fullName evidence="3">Uncharacterized protein</fullName>
    </submittedName>
</protein>
<dbReference type="InterPro" id="IPR057512">
    <property type="entry name" value="RTG2_C"/>
</dbReference>
<dbReference type="SUPFAM" id="SSF53067">
    <property type="entry name" value="Actin-like ATPase domain"/>
    <property type="match status" value="2"/>
</dbReference>
<comment type="caution">
    <text evidence="3">The sequence shown here is derived from an EMBL/GenBank/DDBJ whole genome shotgun (WGS) entry which is preliminary data.</text>
</comment>
<dbReference type="InterPro" id="IPR050273">
    <property type="entry name" value="GppA/Ppx_hydrolase"/>
</dbReference>
<dbReference type="OMA" id="SMQMTWI"/>
<evidence type="ECO:0000313" key="3">
    <source>
        <dbReference type="EMBL" id="RFU34727.1"/>
    </source>
</evidence>
<evidence type="ECO:0000313" key="4">
    <source>
        <dbReference type="Proteomes" id="UP000258309"/>
    </source>
</evidence>
<feature type="domain" description="Ppx/GppA phosphatase N-terminal" evidence="1">
    <location>
        <begin position="10"/>
        <end position="311"/>
    </location>
</feature>
<dbReference type="Pfam" id="PF23566">
    <property type="entry name" value="RTG2_C"/>
    <property type="match status" value="1"/>
</dbReference>
<name>A0A3E2HMW0_SCYLI</name>
<feature type="non-terminal residue" evidence="3">
    <location>
        <position position="1"/>
    </location>
</feature>
<dbReference type="InterPro" id="IPR043129">
    <property type="entry name" value="ATPase_NBD"/>
</dbReference>
<evidence type="ECO:0000259" key="1">
    <source>
        <dbReference type="Pfam" id="PF02541"/>
    </source>
</evidence>
<organism evidence="3 4">
    <name type="scientific">Scytalidium lignicola</name>
    <name type="common">Hyphomycete</name>
    <dbReference type="NCBI Taxonomy" id="5539"/>
    <lineage>
        <taxon>Eukaryota</taxon>
        <taxon>Fungi</taxon>
        <taxon>Dikarya</taxon>
        <taxon>Ascomycota</taxon>
        <taxon>Pezizomycotina</taxon>
        <taxon>Leotiomycetes</taxon>
        <taxon>Leotiomycetes incertae sedis</taxon>
        <taxon>Scytalidium</taxon>
    </lineage>
</organism>
<dbReference type="PANTHER" id="PTHR30005:SF0">
    <property type="entry name" value="RETROGRADE REGULATION PROTEIN 2"/>
    <property type="match status" value="1"/>
</dbReference>
<keyword evidence="4" id="KW-1185">Reference proteome</keyword>
<reference evidence="3 4" key="1">
    <citation type="submission" date="2018-05" db="EMBL/GenBank/DDBJ databases">
        <title>Draft genome sequence of Scytalidium lignicola DSM 105466, a ubiquitous saprotrophic fungus.</title>
        <authorList>
            <person name="Buettner E."/>
            <person name="Gebauer A.M."/>
            <person name="Hofrichter M."/>
            <person name="Liers C."/>
            <person name="Kellner H."/>
        </authorList>
    </citation>
    <scope>NUCLEOTIDE SEQUENCE [LARGE SCALE GENOMIC DNA]</scope>
    <source>
        <strain evidence="3 4">DSM 105466</strain>
    </source>
</reference>
<dbReference type="AlphaFoldDB" id="A0A3E2HMW0"/>
<evidence type="ECO:0000259" key="2">
    <source>
        <dbReference type="Pfam" id="PF23566"/>
    </source>
</evidence>
<dbReference type="GO" id="GO:0006357">
    <property type="term" value="P:regulation of transcription by RNA polymerase II"/>
    <property type="evidence" value="ECO:0007669"/>
    <property type="project" value="TreeGrafter"/>
</dbReference>
<dbReference type="Proteomes" id="UP000258309">
    <property type="component" value="Unassembled WGS sequence"/>
</dbReference>
<dbReference type="FunFam" id="3.30.420.40:FF:000191">
    <property type="entry name" value="Retrograde regulation protein 2"/>
    <property type="match status" value="1"/>
</dbReference>
<dbReference type="EMBL" id="NCSJ02000017">
    <property type="protein sequence ID" value="RFU34727.1"/>
    <property type="molecule type" value="Genomic_DNA"/>
</dbReference>
<feature type="domain" description="RTG2 C-terminal" evidence="2">
    <location>
        <begin position="318"/>
        <end position="541"/>
    </location>
</feature>
<sequence>MPTLYVNRVDISLYDTQFDDESGTRIPIPISVITTVIAALLRFQTICQDFGVSKASIRIVATEATRTAINSKEFLKAIRTETGLNVELLSKENEGRIGALGIMSGFSEIQGLAMDLGGGSMQITWLISQGGNVRLSPQGSFSFPYGAAALTRKLTELKKGKNKDEADQAVANFREEMKANIRDAFYSMNIPEELVEKAKNGGGFPVYLSGGGFRGWGYLLLYLSQVHGHHYPISVINGFSAHKSAFEDTEKLKEIANTAHKIFRVSDRRRMQVPAVAFLVNVLAEALPHGIKEANFCQGGVREGVLFQELPPSIRRQDPLEVATAPFTPSSGDAIYSLIMDSIPKPSESSKRKFPESISTHVIRSFTQVLYVHSIMSKELASISALYSTSTGIMSSTHGISHADRARLALMLEERYEGDLPPREVDFKMNLRHLLTPEEVWWTVYLGKVGLIISKLYPAGSIEEVKPRLLLSVRWSNSLGKKKNKQGLELTFAIQKVKQDPLKFKQALEDHISVIKKVGKKKNWIGGREGWGMAVSVKVVEDDIL</sequence>
<dbReference type="OrthoDB" id="2014654at2759"/>
<dbReference type="Gene3D" id="3.30.420.40">
    <property type="match status" value="1"/>
</dbReference>
<dbReference type="Pfam" id="PF02541">
    <property type="entry name" value="Ppx-GppA"/>
    <property type="match status" value="1"/>
</dbReference>
<dbReference type="InterPro" id="IPR003695">
    <property type="entry name" value="Ppx_GppA_N"/>
</dbReference>
<dbReference type="FunFam" id="3.30.420.150:FF:000007">
    <property type="entry name" value="Retrograde regulation protein 2"/>
    <property type="match status" value="1"/>
</dbReference>
<feature type="non-terminal residue" evidence="3">
    <location>
        <position position="545"/>
    </location>
</feature>
<dbReference type="PANTHER" id="PTHR30005">
    <property type="entry name" value="EXOPOLYPHOSPHATASE"/>
    <property type="match status" value="1"/>
</dbReference>
<gene>
    <name evidence="3" type="ORF">B7463_g1643</name>
</gene>
<accession>A0A3E2HMW0</accession>
<dbReference type="Gene3D" id="3.30.420.150">
    <property type="entry name" value="Exopolyphosphatase. Domain 2"/>
    <property type="match status" value="1"/>
</dbReference>